<keyword evidence="2" id="KW-0808">Transferase</keyword>
<dbReference type="EMBL" id="MPRL01000015">
    <property type="protein sequence ID" value="OOZ40953.1"/>
    <property type="molecule type" value="Genomic_DNA"/>
</dbReference>
<sequence length="259" mass="30188">MNQTSEILRKLGNLPQLLTYKLHRNYLHTNLQDIIVNEYPRSGGTWIAKLISTSTRINKLTPFSLKRSVLHEHLIDSSNAKQIYVLRDPRDVIISNYFHCFFTNEMNNAGRVIKMKEEFSFDNYDNVKDNLKQFISRMLTKPFAPPLLLQDFIDAALSNPNGLVIRYEDMKLTPLETMRQIVDFYEIDLSDETLTSAIEQHDISHHATGRRDRHIRKGIIGDWKNHFNADSAQAFNNLAGRHLIKLGYEEDESWLNQIE</sequence>
<dbReference type="Pfam" id="PF00685">
    <property type="entry name" value="Sulfotransfer_1"/>
    <property type="match status" value="1"/>
</dbReference>
<feature type="domain" description="Sulfotransferase" evidence="3">
    <location>
        <begin position="75"/>
        <end position="244"/>
    </location>
</feature>
<name>A0A1T2L7A3_9GAMM</name>
<dbReference type="Proteomes" id="UP000191110">
    <property type="component" value="Unassembled WGS sequence"/>
</dbReference>
<gene>
    <name evidence="4" type="ORF">BOW53_05330</name>
</gene>
<dbReference type="Gene3D" id="3.40.50.300">
    <property type="entry name" value="P-loop containing nucleotide triphosphate hydrolases"/>
    <property type="match status" value="1"/>
</dbReference>
<dbReference type="GO" id="GO:0008146">
    <property type="term" value="F:sulfotransferase activity"/>
    <property type="evidence" value="ECO:0007669"/>
    <property type="project" value="InterPro"/>
</dbReference>
<keyword evidence="5" id="KW-1185">Reference proteome</keyword>
<dbReference type="PANTHER" id="PTHR11783">
    <property type="entry name" value="SULFOTRANSFERASE SULT"/>
    <property type="match status" value="1"/>
</dbReference>
<protein>
    <recommendedName>
        <fullName evidence="3">Sulfotransferase domain-containing protein</fullName>
    </recommendedName>
</protein>
<dbReference type="OrthoDB" id="9804504at2"/>
<proteinExistence type="inferred from homology"/>
<evidence type="ECO:0000313" key="4">
    <source>
        <dbReference type="EMBL" id="OOZ40953.1"/>
    </source>
</evidence>
<evidence type="ECO:0000259" key="3">
    <source>
        <dbReference type="Pfam" id="PF00685"/>
    </source>
</evidence>
<dbReference type="SUPFAM" id="SSF52540">
    <property type="entry name" value="P-loop containing nucleoside triphosphate hydrolases"/>
    <property type="match status" value="1"/>
</dbReference>
<reference evidence="4 5" key="1">
    <citation type="submission" date="2016-11" db="EMBL/GenBank/DDBJ databases">
        <title>Mixed transmission modes and dynamic genome evolution in an obligate animal-bacterial symbiosis.</title>
        <authorList>
            <person name="Russell S.L."/>
            <person name="Corbett-Detig R.B."/>
            <person name="Cavanaugh C.M."/>
        </authorList>
    </citation>
    <scope>NUCLEOTIDE SEQUENCE [LARGE SCALE GENOMIC DNA]</scope>
    <source>
        <strain evidence="4">Sveles-Q1</strain>
    </source>
</reference>
<evidence type="ECO:0000313" key="5">
    <source>
        <dbReference type="Proteomes" id="UP000191110"/>
    </source>
</evidence>
<dbReference type="InterPro" id="IPR000863">
    <property type="entry name" value="Sulfotransferase_dom"/>
</dbReference>
<dbReference type="AlphaFoldDB" id="A0A1T2L7A3"/>
<comment type="caution">
    <text evidence="4">The sequence shown here is derived from an EMBL/GenBank/DDBJ whole genome shotgun (WGS) entry which is preliminary data.</text>
</comment>
<comment type="similarity">
    <text evidence="1">Belongs to the sulfotransferase 1 family.</text>
</comment>
<evidence type="ECO:0000256" key="2">
    <source>
        <dbReference type="ARBA" id="ARBA00022679"/>
    </source>
</evidence>
<dbReference type="InterPro" id="IPR027417">
    <property type="entry name" value="P-loop_NTPase"/>
</dbReference>
<organism evidence="4 5">
    <name type="scientific">Solemya pervernicosa gill symbiont</name>
    <dbReference type="NCBI Taxonomy" id="642797"/>
    <lineage>
        <taxon>Bacteria</taxon>
        <taxon>Pseudomonadati</taxon>
        <taxon>Pseudomonadota</taxon>
        <taxon>Gammaproteobacteria</taxon>
        <taxon>sulfur-oxidizing symbionts</taxon>
    </lineage>
</organism>
<evidence type="ECO:0000256" key="1">
    <source>
        <dbReference type="ARBA" id="ARBA00005771"/>
    </source>
</evidence>
<accession>A0A1T2L7A3</accession>
<dbReference type="RefSeq" id="WP_135622066.1">
    <property type="nucleotide sequence ID" value="NZ_MPRL01000015.1"/>
</dbReference>